<reference evidence="1 2" key="1">
    <citation type="submission" date="2023-07" db="EMBL/GenBank/DDBJ databases">
        <title>Sorghum-associated microbial communities from plants grown in Nebraska, USA.</title>
        <authorList>
            <person name="Schachtman D."/>
        </authorList>
    </citation>
    <scope>NUCLEOTIDE SEQUENCE [LARGE SCALE GENOMIC DNA]</scope>
    <source>
        <strain evidence="1 2">4272</strain>
    </source>
</reference>
<dbReference type="Proteomes" id="UP001251217">
    <property type="component" value="Unassembled WGS sequence"/>
</dbReference>
<protein>
    <submittedName>
        <fullName evidence="1">Uncharacterized protein</fullName>
    </submittedName>
</protein>
<gene>
    <name evidence="1" type="ORF">J2W56_000504</name>
</gene>
<sequence>MAAETPRPARRPGEHPAIGGPLIGGLFGLSDQPLQRGDAGQQRAFLPQPPHRPGGENLRAVAGRPRLIGDPRHQLTLDVGELDQPVPADDLVLMVVPGLLAVQVRLHARRIVDAQLLGQIVHHIRWHLQRFRQEHPQVADRHQLDGEPRSIAVAAPLGNQLPVLLVEMEEPLQLGPRQHPELAVPRHHTLITHSRS</sequence>
<proteinExistence type="predicted"/>
<accession>A0ABU1X8B0</accession>
<evidence type="ECO:0000313" key="2">
    <source>
        <dbReference type="Proteomes" id="UP001251217"/>
    </source>
</evidence>
<organism evidence="1 2">
    <name type="scientific">Nocardia kruczakiae</name>
    <dbReference type="NCBI Taxonomy" id="261477"/>
    <lineage>
        <taxon>Bacteria</taxon>
        <taxon>Bacillati</taxon>
        <taxon>Actinomycetota</taxon>
        <taxon>Actinomycetes</taxon>
        <taxon>Mycobacteriales</taxon>
        <taxon>Nocardiaceae</taxon>
        <taxon>Nocardia</taxon>
    </lineage>
</organism>
<comment type="caution">
    <text evidence="1">The sequence shown here is derived from an EMBL/GenBank/DDBJ whole genome shotgun (WGS) entry which is preliminary data.</text>
</comment>
<evidence type="ECO:0000313" key="1">
    <source>
        <dbReference type="EMBL" id="MDR7166786.1"/>
    </source>
</evidence>
<dbReference type="EMBL" id="JAVDWW010000001">
    <property type="protein sequence ID" value="MDR7166786.1"/>
    <property type="molecule type" value="Genomic_DNA"/>
</dbReference>
<name>A0ABU1X8B0_9NOCA</name>
<keyword evidence="2" id="KW-1185">Reference proteome</keyword>